<dbReference type="GO" id="GO:0005509">
    <property type="term" value="F:calcium ion binding"/>
    <property type="evidence" value="ECO:0007669"/>
    <property type="project" value="InterPro"/>
</dbReference>
<organism evidence="11 12">
    <name type="scientific">Saprolegnia diclina (strain VS20)</name>
    <dbReference type="NCBI Taxonomy" id="1156394"/>
    <lineage>
        <taxon>Eukaryota</taxon>
        <taxon>Sar</taxon>
        <taxon>Stramenopiles</taxon>
        <taxon>Oomycota</taxon>
        <taxon>Saprolegniomycetes</taxon>
        <taxon>Saprolegniales</taxon>
        <taxon>Saprolegniaceae</taxon>
        <taxon>Saprolegnia</taxon>
    </lineage>
</organism>
<name>T0QHR2_SAPDV</name>
<dbReference type="InterPro" id="IPR051223">
    <property type="entry name" value="Polycystin"/>
</dbReference>
<keyword evidence="6" id="KW-0325">Glycoprotein</keyword>
<proteinExistence type="inferred from homology"/>
<feature type="transmembrane region" description="Helical" evidence="8">
    <location>
        <begin position="343"/>
        <end position="362"/>
    </location>
</feature>
<dbReference type="Gene3D" id="1.10.287.70">
    <property type="match status" value="1"/>
</dbReference>
<evidence type="ECO:0000256" key="6">
    <source>
        <dbReference type="ARBA" id="ARBA00023180"/>
    </source>
</evidence>
<accession>T0QHR2</accession>
<dbReference type="GO" id="GO:0016020">
    <property type="term" value="C:membrane"/>
    <property type="evidence" value="ECO:0007669"/>
    <property type="project" value="UniProtKB-SubCell"/>
</dbReference>
<protein>
    <submittedName>
        <fullName evidence="11">Uncharacterized protein</fullName>
    </submittedName>
</protein>
<comment type="subcellular location">
    <subcellularLocation>
        <location evidence="1">Membrane</location>
        <topology evidence="1">Multi-pass membrane protein</topology>
    </subcellularLocation>
</comment>
<feature type="transmembrane region" description="Helical" evidence="8">
    <location>
        <begin position="33"/>
        <end position="51"/>
    </location>
</feature>
<comment type="similarity">
    <text evidence="2">Belongs to the polycystin family.</text>
</comment>
<evidence type="ECO:0000259" key="10">
    <source>
        <dbReference type="Pfam" id="PF20519"/>
    </source>
</evidence>
<keyword evidence="12" id="KW-1185">Reference proteome</keyword>
<evidence type="ECO:0000259" key="9">
    <source>
        <dbReference type="Pfam" id="PF08016"/>
    </source>
</evidence>
<sequence>MTVSRADSDTSGVTTAVTPSTSAAHEVADMMRYLVFLSLFLIVTVGVGSHSESDLPYKVTEMLDKQLRDKDLIAEDSHVLKRFQDIKTILEFHQFLTGPFYDVVYGSDSFDADWSFPVGPTLPDRDTLSAGSKIIGQVRIGQVRVKGLPCPGAMAQLSSLYSVPPMCYGDYTTSTESSETFGLQHNYTALHARMAEPIFYAHSYHSFPSPLFAEFFPSAEDSSCDFETHFDCSVYAQLAALRTHKYFDRATRAIFIDFALYDMHIDHVTTVRLFLEHFQGGGLAPQVEFLTYRVFSFETTDDWVQFGLSILLLVVALYQLYAEVSVQPDKLAYLRQPSNLVQLSNYVAFVAVLFLRIASDLALPTEIPPHTFVNFRTACTYYGLALNCHSFCCLLSWLKLFKFLSFIPMFGQLTRTVQRSASQVVELLIIFFMCLLGAALAFTLGFGNLMYDYHSITASFYTLLHIVTGDIPLEDLSRANRFTGPFFFMIYMFMMMFIILNIFIVIVEHAYTETKEEMKLLQDMQLDELSKEIVHHFVHNMIFQLPIVGTHVLKPLYHRSMYATTALVERISTDMVKRGSWKQTPSMLVDVRVLQTDAVAPQMNDVARADIVDACYQLLTDLESLQSTFVPELKRRPGTEMVQWEHDAHAFTTRFDA</sequence>
<dbReference type="eggNOG" id="KOG3599">
    <property type="taxonomic scope" value="Eukaryota"/>
</dbReference>
<dbReference type="InterPro" id="IPR013122">
    <property type="entry name" value="PKD1_2_channel"/>
</dbReference>
<dbReference type="InterPro" id="IPR046791">
    <property type="entry name" value="Polycystin_dom"/>
</dbReference>
<feature type="transmembrane region" description="Helical" evidence="8">
    <location>
        <begin position="485"/>
        <end position="507"/>
    </location>
</feature>
<evidence type="ECO:0000256" key="4">
    <source>
        <dbReference type="ARBA" id="ARBA00022989"/>
    </source>
</evidence>
<dbReference type="RefSeq" id="XP_008608999.1">
    <property type="nucleotide sequence ID" value="XM_008610777.1"/>
</dbReference>
<feature type="transmembrane region" description="Helical" evidence="8">
    <location>
        <begin position="303"/>
        <end position="322"/>
    </location>
</feature>
<dbReference type="Pfam" id="PF20519">
    <property type="entry name" value="Polycystin_dom"/>
    <property type="match status" value="1"/>
</dbReference>
<evidence type="ECO:0000256" key="7">
    <source>
        <dbReference type="PIRSR" id="PIRSR603915-2"/>
    </source>
</evidence>
<evidence type="ECO:0000256" key="2">
    <source>
        <dbReference type="ARBA" id="ARBA00007200"/>
    </source>
</evidence>
<feature type="domain" description="Polycystin cation channel PKD1/PKD2" evidence="9">
    <location>
        <begin position="309"/>
        <end position="513"/>
    </location>
</feature>
<dbReference type="Pfam" id="PF08016">
    <property type="entry name" value="PKD_channel"/>
    <property type="match status" value="1"/>
</dbReference>
<keyword evidence="3 8" id="KW-0812">Transmembrane</keyword>
<feature type="domain" description="Polycystin" evidence="10">
    <location>
        <begin position="85"/>
        <end position="293"/>
    </location>
</feature>
<reference evidence="11 12" key="1">
    <citation type="submission" date="2012-04" db="EMBL/GenBank/DDBJ databases">
        <title>The Genome Sequence of Saprolegnia declina VS20.</title>
        <authorList>
            <consortium name="The Broad Institute Genome Sequencing Platform"/>
            <person name="Russ C."/>
            <person name="Nusbaum C."/>
            <person name="Tyler B."/>
            <person name="van West P."/>
            <person name="Dieguez-Uribeondo J."/>
            <person name="de Bruijn I."/>
            <person name="Tripathy S."/>
            <person name="Jiang R."/>
            <person name="Young S.K."/>
            <person name="Zeng Q."/>
            <person name="Gargeya S."/>
            <person name="Fitzgerald M."/>
            <person name="Haas B."/>
            <person name="Abouelleil A."/>
            <person name="Alvarado L."/>
            <person name="Arachchi H.M."/>
            <person name="Berlin A."/>
            <person name="Chapman S.B."/>
            <person name="Goldberg J."/>
            <person name="Griggs A."/>
            <person name="Gujja S."/>
            <person name="Hansen M."/>
            <person name="Howarth C."/>
            <person name="Imamovic A."/>
            <person name="Larimer J."/>
            <person name="McCowen C."/>
            <person name="Montmayeur A."/>
            <person name="Murphy C."/>
            <person name="Neiman D."/>
            <person name="Pearson M."/>
            <person name="Priest M."/>
            <person name="Roberts A."/>
            <person name="Saif S."/>
            <person name="Shea T."/>
            <person name="Sisk P."/>
            <person name="Sykes S."/>
            <person name="Wortman J."/>
            <person name="Nusbaum C."/>
            <person name="Birren B."/>
        </authorList>
    </citation>
    <scope>NUCLEOTIDE SEQUENCE [LARGE SCALE GENOMIC DNA]</scope>
    <source>
        <strain evidence="11 12">VS20</strain>
    </source>
</reference>
<dbReference type="EMBL" id="JH767144">
    <property type="protein sequence ID" value="EQC37479.1"/>
    <property type="molecule type" value="Genomic_DNA"/>
</dbReference>
<evidence type="ECO:0000256" key="3">
    <source>
        <dbReference type="ARBA" id="ARBA00022692"/>
    </source>
</evidence>
<dbReference type="PANTHER" id="PTHR10877">
    <property type="entry name" value="POLYCYSTIN FAMILY MEMBER"/>
    <property type="match status" value="1"/>
</dbReference>
<feature type="disulfide bond" evidence="7">
    <location>
        <begin position="150"/>
        <end position="167"/>
    </location>
</feature>
<evidence type="ECO:0000256" key="1">
    <source>
        <dbReference type="ARBA" id="ARBA00004141"/>
    </source>
</evidence>
<dbReference type="PRINTS" id="PR01433">
    <property type="entry name" value="POLYCYSTIN2"/>
</dbReference>
<dbReference type="InterPro" id="IPR003915">
    <property type="entry name" value="PKD_2"/>
</dbReference>
<dbReference type="Proteomes" id="UP000030762">
    <property type="component" value="Unassembled WGS sequence"/>
</dbReference>
<evidence type="ECO:0000313" key="11">
    <source>
        <dbReference type="EMBL" id="EQC37479.1"/>
    </source>
</evidence>
<evidence type="ECO:0000256" key="5">
    <source>
        <dbReference type="ARBA" id="ARBA00023136"/>
    </source>
</evidence>
<dbReference type="InParanoid" id="T0QHR2"/>
<dbReference type="VEuPathDB" id="FungiDB:SDRG_05082"/>
<keyword evidence="5 8" id="KW-0472">Membrane</keyword>
<dbReference type="AlphaFoldDB" id="T0QHR2"/>
<evidence type="ECO:0000256" key="8">
    <source>
        <dbReference type="SAM" id="Phobius"/>
    </source>
</evidence>
<dbReference type="PANTHER" id="PTHR10877:SF183">
    <property type="entry name" value="AT14535P-RELATED"/>
    <property type="match status" value="1"/>
</dbReference>
<feature type="transmembrane region" description="Helical" evidence="8">
    <location>
        <begin position="382"/>
        <end position="404"/>
    </location>
</feature>
<evidence type="ECO:0000313" key="12">
    <source>
        <dbReference type="Proteomes" id="UP000030762"/>
    </source>
</evidence>
<dbReference type="OrthoDB" id="444119at2759"/>
<dbReference type="STRING" id="1156394.T0QHR2"/>
<gene>
    <name evidence="11" type="ORF">SDRG_05082</name>
</gene>
<keyword evidence="4 8" id="KW-1133">Transmembrane helix</keyword>
<dbReference type="GeneID" id="19945809"/>
<feature type="transmembrane region" description="Helical" evidence="8">
    <location>
        <begin position="424"/>
        <end position="447"/>
    </location>
</feature>